<accession>A0A841LGK3</accession>
<evidence type="ECO:0000313" key="1">
    <source>
        <dbReference type="EMBL" id="MBB6228322.1"/>
    </source>
</evidence>
<organism evidence="1 2">
    <name type="scientific">Polymorphobacter multimanifer</name>
    <dbReference type="NCBI Taxonomy" id="1070431"/>
    <lineage>
        <taxon>Bacteria</taxon>
        <taxon>Pseudomonadati</taxon>
        <taxon>Pseudomonadota</taxon>
        <taxon>Alphaproteobacteria</taxon>
        <taxon>Sphingomonadales</taxon>
        <taxon>Sphingosinicellaceae</taxon>
        <taxon>Polymorphobacter</taxon>
    </lineage>
</organism>
<gene>
    <name evidence="1" type="ORF">FHS79_002507</name>
</gene>
<reference evidence="1 2" key="1">
    <citation type="submission" date="2020-08" db="EMBL/GenBank/DDBJ databases">
        <title>Genomic Encyclopedia of Type Strains, Phase IV (KMG-IV): sequencing the most valuable type-strain genomes for metagenomic binning, comparative biology and taxonomic classification.</title>
        <authorList>
            <person name="Goeker M."/>
        </authorList>
    </citation>
    <scope>NUCLEOTIDE SEQUENCE [LARGE SCALE GENOMIC DNA]</scope>
    <source>
        <strain evidence="1 2">DSM 102189</strain>
    </source>
</reference>
<proteinExistence type="predicted"/>
<dbReference type="Proteomes" id="UP000538147">
    <property type="component" value="Unassembled WGS sequence"/>
</dbReference>
<evidence type="ECO:0000313" key="2">
    <source>
        <dbReference type="Proteomes" id="UP000538147"/>
    </source>
</evidence>
<dbReference type="AlphaFoldDB" id="A0A841LGK3"/>
<protein>
    <submittedName>
        <fullName evidence="1">Uncharacterized protein</fullName>
    </submittedName>
</protein>
<name>A0A841LGK3_9SPHN</name>
<dbReference type="EMBL" id="JACIIV010000018">
    <property type="protein sequence ID" value="MBB6228322.1"/>
    <property type="molecule type" value="Genomic_DNA"/>
</dbReference>
<keyword evidence="2" id="KW-1185">Reference proteome</keyword>
<dbReference type="RefSeq" id="WP_184200451.1">
    <property type="nucleotide sequence ID" value="NZ_BMOX01000045.1"/>
</dbReference>
<sequence>MSFAILEIVQHLEEHQSEWSNHQTWQDQIEDASVLVRQANAVADDAPLHAVRAKLIEASARLIDAAQELGHCIEMGEV</sequence>
<comment type="caution">
    <text evidence="1">The sequence shown here is derived from an EMBL/GenBank/DDBJ whole genome shotgun (WGS) entry which is preliminary data.</text>
</comment>